<organism evidence="1">
    <name type="scientific">Podoviridae sp. ctpWp23</name>
    <dbReference type="NCBI Taxonomy" id="2825277"/>
    <lineage>
        <taxon>Viruses</taxon>
        <taxon>Duplodnaviria</taxon>
        <taxon>Heunggongvirae</taxon>
        <taxon>Uroviricota</taxon>
        <taxon>Caudoviricetes</taxon>
    </lineage>
</organism>
<name>A0A8S5U0V7_9CAUD</name>
<protein>
    <submittedName>
        <fullName evidence="1">Uncharacterized protein</fullName>
    </submittedName>
</protein>
<dbReference type="EMBL" id="BK015977">
    <property type="protein sequence ID" value="DAF88077.1"/>
    <property type="molecule type" value="Genomic_DNA"/>
</dbReference>
<proteinExistence type="predicted"/>
<evidence type="ECO:0000313" key="1">
    <source>
        <dbReference type="EMBL" id="DAF88077.1"/>
    </source>
</evidence>
<sequence>MNTANSSACPLAVLPFKRIEPLRISSLVSMKDKLDDIFYSVGCCVETRL</sequence>
<reference evidence="1" key="1">
    <citation type="journal article" date="2021" name="Proc. Natl. Acad. Sci. U.S.A.">
        <title>A Catalog of Tens of Thousands of Viruses from Human Metagenomes Reveals Hidden Associations with Chronic Diseases.</title>
        <authorList>
            <person name="Tisza M.J."/>
            <person name="Buck C.B."/>
        </authorList>
    </citation>
    <scope>NUCLEOTIDE SEQUENCE</scope>
    <source>
        <strain evidence="1">CtpWp23</strain>
    </source>
</reference>
<accession>A0A8S5U0V7</accession>